<reference evidence="1 2" key="1">
    <citation type="submission" date="2024-08" db="EMBL/GenBank/DDBJ databases">
        <authorList>
            <person name="Ishaq N."/>
        </authorList>
    </citation>
    <scope>NUCLEOTIDE SEQUENCE [LARGE SCALE GENOMIC DNA]</scope>
    <source>
        <strain evidence="1 2">DSM 18651</strain>
    </source>
</reference>
<comment type="caution">
    <text evidence="1">The sequence shown here is derived from an EMBL/GenBank/DDBJ whole genome shotgun (WGS) entry which is preliminary data.</text>
</comment>
<protein>
    <submittedName>
        <fullName evidence="1">Uncharacterized protein</fullName>
    </submittedName>
</protein>
<keyword evidence="2" id="KW-1185">Reference proteome</keyword>
<gene>
    <name evidence="1" type="ORF">ACCI49_23840</name>
</gene>
<name>A0ABV4P7G9_9GAMM</name>
<dbReference type="Proteomes" id="UP001569428">
    <property type="component" value="Unassembled WGS sequence"/>
</dbReference>
<evidence type="ECO:0000313" key="2">
    <source>
        <dbReference type="Proteomes" id="UP001569428"/>
    </source>
</evidence>
<dbReference type="EMBL" id="JBGMEK010000164">
    <property type="protein sequence ID" value="MFA0813904.1"/>
    <property type="molecule type" value="Genomic_DNA"/>
</dbReference>
<proteinExistence type="predicted"/>
<accession>A0ABV4P7G9</accession>
<dbReference type="RefSeq" id="WP_371841739.1">
    <property type="nucleotide sequence ID" value="NZ_JBGMEK010000164.1"/>
</dbReference>
<organism evidence="1 2">
    <name type="scientific">Microbulbifer epialgicus</name>
    <dbReference type="NCBI Taxonomy" id="393907"/>
    <lineage>
        <taxon>Bacteria</taxon>
        <taxon>Pseudomonadati</taxon>
        <taxon>Pseudomonadota</taxon>
        <taxon>Gammaproteobacteria</taxon>
        <taxon>Cellvibrionales</taxon>
        <taxon>Microbulbiferaceae</taxon>
        <taxon>Microbulbifer</taxon>
    </lineage>
</organism>
<evidence type="ECO:0000313" key="1">
    <source>
        <dbReference type="EMBL" id="MFA0813904.1"/>
    </source>
</evidence>
<sequence>MKRLTGKKYKVDFSKRNRPNLHWQEGGWAVESEDGKYFFVYITSEMASRLIKEEISESEFESAKRGEITLKEMLRKYGGGHA</sequence>